<dbReference type="InParanoid" id="A0A671WK33"/>
<reference evidence="1" key="2">
    <citation type="submission" date="2025-08" db="UniProtKB">
        <authorList>
            <consortium name="Ensembl"/>
        </authorList>
    </citation>
    <scope>IDENTIFICATION</scope>
</reference>
<reference evidence="1" key="1">
    <citation type="submission" date="2021-04" db="EMBL/GenBank/DDBJ databases">
        <authorList>
            <consortium name="Wellcome Sanger Institute Data Sharing"/>
        </authorList>
    </citation>
    <scope>NUCLEOTIDE SEQUENCE [LARGE SCALE GENOMIC DNA]</scope>
</reference>
<reference evidence="1" key="3">
    <citation type="submission" date="2025-09" db="UniProtKB">
        <authorList>
            <consortium name="Ensembl"/>
        </authorList>
    </citation>
    <scope>IDENTIFICATION</scope>
</reference>
<evidence type="ECO:0000313" key="2">
    <source>
        <dbReference type="Proteomes" id="UP000472265"/>
    </source>
</evidence>
<proteinExistence type="predicted"/>
<accession>A0A671WK33</accession>
<sequence length="79" mass="8728">MCACFMYLGTYLCTFASHREAKAKVQGLGDAVLGFVGTYYEDHIQPVTSSYADWASDVKNSVFEKIQATISNYMPSNAN</sequence>
<organism evidence="1 2">
    <name type="scientific">Sparus aurata</name>
    <name type="common">Gilthead sea bream</name>
    <dbReference type="NCBI Taxonomy" id="8175"/>
    <lineage>
        <taxon>Eukaryota</taxon>
        <taxon>Metazoa</taxon>
        <taxon>Chordata</taxon>
        <taxon>Craniata</taxon>
        <taxon>Vertebrata</taxon>
        <taxon>Euteleostomi</taxon>
        <taxon>Actinopterygii</taxon>
        <taxon>Neopterygii</taxon>
        <taxon>Teleostei</taxon>
        <taxon>Neoteleostei</taxon>
        <taxon>Acanthomorphata</taxon>
        <taxon>Eupercaria</taxon>
        <taxon>Spariformes</taxon>
        <taxon>Sparidae</taxon>
        <taxon>Sparus</taxon>
    </lineage>
</organism>
<dbReference type="Ensembl" id="ENSSAUT00010041146.1">
    <property type="protein sequence ID" value="ENSSAUP00010039020.1"/>
    <property type="gene ID" value="ENSSAUG00010016476.1"/>
</dbReference>
<dbReference type="Proteomes" id="UP000472265">
    <property type="component" value="Chromosome 17"/>
</dbReference>
<evidence type="ECO:0000313" key="1">
    <source>
        <dbReference type="Ensembl" id="ENSSAUP00010039020.1"/>
    </source>
</evidence>
<dbReference type="AlphaFoldDB" id="A0A671WK33"/>
<name>A0A671WK33_SPAAU</name>
<dbReference type="OMA" id="GHYTPFN"/>
<keyword evidence="2" id="KW-1185">Reference proteome</keyword>
<dbReference type="GeneTree" id="ENSGT00740000117171"/>
<protein>
    <submittedName>
        <fullName evidence="1">Uncharacterized protein</fullName>
    </submittedName>
</protein>